<keyword evidence="2" id="KW-1185">Reference proteome</keyword>
<sequence>MRVCQACGRRYKRGIRLKNKLICSWCEQSLITLEVDDRAYDNWVHILKRD</sequence>
<evidence type="ECO:0000313" key="2">
    <source>
        <dbReference type="Proteomes" id="UP001556040"/>
    </source>
</evidence>
<gene>
    <name evidence="1" type="ORF">AB1471_16260</name>
</gene>
<dbReference type="EMBL" id="JBFMIA010000033">
    <property type="protein sequence ID" value="MEW9503325.1"/>
    <property type="molecule type" value="Genomic_DNA"/>
</dbReference>
<dbReference type="RefSeq" id="WP_367780823.1">
    <property type="nucleotide sequence ID" value="NZ_JBFMIA010000033.1"/>
</dbReference>
<evidence type="ECO:0000313" key="1">
    <source>
        <dbReference type="EMBL" id="MEW9503325.1"/>
    </source>
</evidence>
<accession>A0ABV3Q7I2</accession>
<proteinExistence type="predicted"/>
<name>A0ABV3Q7I2_9BACL</name>
<organism evidence="1 2">
    <name type="scientific">Jeotgalibacillus marinus</name>
    <dbReference type="NCBI Taxonomy" id="86667"/>
    <lineage>
        <taxon>Bacteria</taxon>
        <taxon>Bacillati</taxon>
        <taxon>Bacillota</taxon>
        <taxon>Bacilli</taxon>
        <taxon>Bacillales</taxon>
        <taxon>Caryophanaceae</taxon>
        <taxon>Jeotgalibacillus</taxon>
    </lineage>
</organism>
<reference evidence="1 2" key="1">
    <citation type="journal article" date="1979" name="Int. J. Syst. Evol. Microbiol.">
        <title>Bacillus globisporus subsp. marinus subsp. nov.</title>
        <authorList>
            <person name="Liu H."/>
        </authorList>
    </citation>
    <scope>NUCLEOTIDE SEQUENCE [LARGE SCALE GENOMIC DNA]</scope>
    <source>
        <strain evidence="1 2">DSM 1297</strain>
    </source>
</reference>
<protein>
    <submittedName>
        <fullName evidence="1">Sigma factor G inhibitor Gin</fullName>
    </submittedName>
</protein>
<dbReference type="Proteomes" id="UP001556040">
    <property type="component" value="Unassembled WGS sequence"/>
</dbReference>
<dbReference type="Pfam" id="PF10764">
    <property type="entry name" value="Gin"/>
    <property type="match status" value="1"/>
</dbReference>
<comment type="caution">
    <text evidence="1">The sequence shown here is derived from an EMBL/GenBank/DDBJ whole genome shotgun (WGS) entry which is preliminary data.</text>
</comment>
<dbReference type="InterPro" id="IPR019700">
    <property type="entry name" value="Sigma-G_inhibitor_Gin"/>
</dbReference>